<organism evidence="1 2">
    <name type="scientific">Stackebrandtia albiflava</name>
    <dbReference type="NCBI Taxonomy" id="406432"/>
    <lineage>
        <taxon>Bacteria</taxon>
        <taxon>Bacillati</taxon>
        <taxon>Actinomycetota</taxon>
        <taxon>Actinomycetes</taxon>
        <taxon>Glycomycetales</taxon>
        <taxon>Glycomycetaceae</taxon>
        <taxon>Stackebrandtia</taxon>
    </lineage>
</organism>
<comment type="caution">
    <text evidence="1">The sequence shown here is derived from an EMBL/GenBank/DDBJ whole genome shotgun (WGS) entry which is preliminary data.</text>
</comment>
<dbReference type="Proteomes" id="UP000321617">
    <property type="component" value="Unassembled WGS sequence"/>
</dbReference>
<evidence type="ECO:0000313" key="2">
    <source>
        <dbReference type="Proteomes" id="UP000321617"/>
    </source>
</evidence>
<dbReference type="AlphaFoldDB" id="A0A562UQ06"/>
<accession>A0A562UQ06</accession>
<dbReference type="RefSeq" id="WP_147143782.1">
    <property type="nucleotide sequence ID" value="NZ_BAABIJ010000006.1"/>
</dbReference>
<proteinExistence type="predicted"/>
<evidence type="ECO:0000313" key="1">
    <source>
        <dbReference type="EMBL" id="TWJ07702.1"/>
    </source>
</evidence>
<dbReference type="OrthoDB" id="4242556at2"/>
<reference evidence="1 2" key="1">
    <citation type="journal article" date="2013" name="Stand. Genomic Sci.">
        <title>Genomic Encyclopedia of Type Strains, Phase I: The one thousand microbial genomes (KMG-I) project.</title>
        <authorList>
            <person name="Kyrpides N.C."/>
            <person name="Woyke T."/>
            <person name="Eisen J.A."/>
            <person name="Garrity G."/>
            <person name="Lilburn T.G."/>
            <person name="Beck B.J."/>
            <person name="Whitman W.B."/>
            <person name="Hugenholtz P."/>
            <person name="Klenk H.P."/>
        </authorList>
    </citation>
    <scope>NUCLEOTIDE SEQUENCE [LARGE SCALE GENOMIC DNA]</scope>
    <source>
        <strain evidence="1 2">DSM 45044</strain>
    </source>
</reference>
<gene>
    <name evidence="1" type="ORF">LX16_4861</name>
</gene>
<sequence>MSLFEKFGDGMLARLVPTRQAAAGCPHETYYEYRCNQGKRQIRTCTVLLNCTSSCGTWRTFDLC</sequence>
<keyword evidence="2" id="KW-1185">Reference proteome</keyword>
<protein>
    <submittedName>
        <fullName evidence="1">Uncharacterized protein</fullName>
    </submittedName>
</protein>
<name>A0A562UQ06_9ACTN</name>
<dbReference type="EMBL" id="VLLL01000010">
    <property type="protein sequence ID" value="TWJ07702.1"/>
    <property type="molecule type" value="Genomic_DNA"/>
</dbReference>